<organism evidence="5 6">
    <name type="scientific">Jaapia argillacea MUCL 33604</name>
    <dbReference type="NCBI Taxonomy" id="933084"/>
    <lineage>
        <taxon>Eukaryota</taxon>
        <taxon>Fungi</taxon>
        <taxon>Dikarya</taxon>
        <taxon>Basidiomycota</taxon>
        <taxon>Agaricomycotina</taxon>
        <taxon>Agaricomycetes</taxon>
        <taxon>Agaricomycetidae</taxon>
        <taxon>Jaapiales</taxon>
        <taxon>Jaapiaceae</taxon>
        <taxon>Jaapia</taxon>
    </lineage>
</organism>
<dbReference type="InterPro" id="IPR021133">
    <property type="entry name" value="HEAT_type_2"/>
</dbReference>
<dbReference type="SUPFAM" id="SSF48371">
    <property type="entry name" value="ARM repeat"/>
    <property type="match status" value="3"/>
</dbReference>
<evidence type="ECO:0000313" key="6">
    <source>
        <dbReference type="Proteomes" id="UP000027265"/>
    </source>
</evidence>
<dbReference type="EMBL" id="KL197722">
    <property type="protein sequence ID" value="KDQ56445.1"/>
    <property type="molecule type" value="Genomic_DNA"/>
</dbReference>
<sequence>MGRSDIESWIAGASTSAENSLDQDPGFVAFWKADRSPSQWPQALDLARSKLLSASTRVRTAFLREELYPVVRREDLNLSQTLDIFKLLTQTYPRYVDTASRDAVEVIGMEMIRRDELRGTDKGPPDESKLGVTEQILGWLHNEVNRISKKGTSSSYAAADIFVLSSWSCGIYTVCLENNPDFTTSRAWDILVGVMAVLLDIILGPSTHAKSSLKHGALVRTRRALRSAPTRLPVLMSTIVRLSKTNSTPPALVPLLGVAVDVTIRLKNVKDENLLRVTPDLKTGVINLYTTNVLMVKSPVATHISTALNDFIRTSLTSDDLTKTVLPTMEKALLRSPEYSLDVIREFFTAYSHPLADDTFQRILTSTLNSVKSSNPLVRTNAINLFKIIMEKNASDQNVTLAVNDLLVLPKTGKSSGPDHRVALFTMLGYIVPSESASSLMVQNVPALIVKETHDAAVSVLAPSLAPHLVFYLRANRALSSEVTTLIATQMNSSKPMIRRAFCSMTGNVFWDLGNDFGSEASLAFAKSILPSFETNLKTVAANPLGAVAGPLEGYVAVAIILGPFARSGKFEEFITRNPVIKSLASVSPKPSFLLWDKVYQKLISAEDETWFLRALEVATSNLQKELVKDETLRQATGPALLHLAIESQSSEIRRITLSALETLSAQLPDVVVHTVREGLLVYLTNLDKVPGKGPVIHDEDEKPSVNKEGRLASFLLASVAFKEDADLALKETLVAELIVVSHHPRICGKSRQVWIEICQKARVDPMELVNHTMDKLLKLIEAANSLGHGLTEAGYRAVTTLTFVSPTTVLPRVMEQLRTCINPSEINSLSDTDLGIWQTPPDQTFIDVLSSKQSSNVDKKGKDADIAKWEAEVRKTLANKKTVTSAAVSKQDQALVQAQLQKEAEIRRRVNTIQNRLGRGLHLVHSLVSARVDEFRSYISSVATLLLDGAFDKAVSLVGTSSFDAYIALASCCSDRLDIMRKWIGVATLRSLRVKGIPEEIQAEPLNLLVIRVLYRLRSLSEQSPLDSSTFAYSFHLLGQILIKGALELSEEDDPLEQIVLSLDIVKFHAGEFSDSAFPRKSTMDALIQVMQQQPRLAKDASSALVDIGQAIFPTVAEDELSVLLRGTLQQEVFVRNACLQALQPFDLTDLDWSPELWVAIHDDDEQNSRLAQNVWEENGLDVPSTYLPPLQAFLEHQNAYVRSGTARALAEAVEHWPQSIGPTGSSLQEFYRDKAKILAPEFDQYGMVIEQSLNRTDPWPTRLAISQAFEYAAPYFTENEVVPFFSFLIKDEALGDSSPEVRRGMLNAGIAVLDLHGATRLAALIAMFEDQLATAGRSETADYIKEAVVILFGRIARHLDPTDPRLPSVVSRLVDALKTPSEQVQSAVADCLGPLVAVMTTPVNELVDQLFDQLFNSPKYAARRGAAYGLAGVVKGAGIPAMKEFDILNRLQVAAADKKKFEQRQGVLFALETFTNMLGRVFEPYITHVLPLLLASFGDSSADVREATQDAARVIMANMSGYGVKLILPTLLSGLDEKQWRTKKGSIELLGMMAYCAPRQLSQSLPIVIPRLTGVLTDSHAQVRAAANTSLKQFGEVISNPEIQSLVPTLLKALVDPGKTPNALSSLLKTSFVHYIDQSSLALVVPIIERGLRERGADTKKKAAQIVGNLASLTDSRDFVPYLSELLPMVHMVLVDPVPEARATAAKALGTLVERLGEIHFPDLVPGLLRTLKTDTSGVDRQGAAQGLSEVLAGLGMERLEGLLPDIIANAQSPRSTVREGFMTLLVFLPATFGTRFQPHLPKIITPILSGLADTEEYVREASMRAGRMVITNYANKAIDLLLPELERGMFDPGWRIRQSSITLVGELLFKVSGISGKAEIEEEEEVEEIGATESSRRALTEVLGAERRDRILSALYLARQDAVALVRQSSIHIWKALVHNTPRTVREILPELFGQIVTLLSSSEFEQQETAARTTGELCRKSGEKMLAEIVGILRAKSTSPDPRTREGVCLAISELLPNTGDAQREGHEDEIISMVRVSLVDDESNVRSAAARAFDVLQEHLGAKAIDQTIPTLLEALRQPGASSDTALHALTEVMSVRASTVFPVLIPTLTASPMSVFNARALASLVTVAGNALSKRLTVILNALVKEWESEPEEELRSAIDEALRALFGAISDAEGLNTLMLLLLGWARHDSVNRRVTACEFFAIFSEVSELDSSLYRIDWIRTLVSLLDDRQKLVHTASWRSLDTFIKTLPKDELEPLVVPLRRTIEGTGALGHVVPGFSLPKGVSPIVPIVIAGLTTGSNEQREQAAYAIGDLVERTSEEAIKPFVVPFTGPLIRVATQATTYPPAVKTAILSALTTMLERIPAFVKPFFPQLQRTFVKSTSDPSSLVVRNRAAQALGVLMKNQPRVDPVVTELLAGARTSEDAIAASLVGALAGVMRSGGDNVGAKAKEGCVELIEDAFKESHEEPYVQAVAQLFAALSPYPDLLKRTIESHLLPGTPPTVLSSHSILAILSSSQDDTSNIFQTLSLIRPIAQRVLESIGSDKPSIARPARESRDLLKGLEDDSLVGLF</sequence>
<feature type="repeat" description="HEAT" evidence="3">
    <location>
        <begin position="1688"/>
        <end position="1726"/>
    </location>
</feature>
<dbReference type="InterPro" id="IPR022716">
    <property type="entry name" value="Gcn1_N"/>
</dbReference>
<dbReference type="HOGENOM" id="CLU_000504_2_0_1"/>
<reference evidence="6" key="1">
    <citation type="journal article" date="2014" name="Proc. Natl. Acad. Sci. U.S.A.">
        <title>Extensive sampling of basidiomycete genomes demonstrates inadequacy of the white-rot/brown-rot paradigm for wood decay fungi.</title>
        <authorList>
            <person name="Riley R."/>
            <person name="Salamov A.A."/>
            <person name="Brown D.W."/>
            <person name="Nagy L.G."/>
            <person name="Floudas D."/>
            <person name="Held B.W."/>
            <person name="Levasseur A."/>
            <person name="Lombard V."/>
            <person name="Morin E."/>
            <person name="Otillar R."/>
            <person name="Lindquist E.A."/>
            <person name="Sun H."/>
            <person name="LaButti K.M."/>
            <person name="Schmutz J."/>
            <person name="Jabbour D."/>
            <person name="Luo H."/>
            <person name="Baker S.E."/>
            <person name="Pisabarro A.G."/>
            <person name="Walton J.D."/>
            <person name="Blanchette R.A."/>
            <person name="Henrissat B."/>
            <person name="Martin F."/>
            <person name="Cullen D."/>
            <person name="Hibbett D.S."/>
            <person name="Grigoriev I.V."/>
        </authorList>
    </citation>
    <scope>NUCLEOTIDE SEQUENCE [LARGE SCALE GENOMIC DNA]</scope>
    <source>
        <strain evidence="6">MUCL 33604</strain>
    </source>
</reference>
<accession>A0A067PRJ9</accession>
<protein>
    <recommendedName>
        <fullName evidence="4">TOG domain-containing protein</fullName>
    </recommendedName>
</protein>
<dbReference type="Proteomes" id="UP000027265">
    <property type="component" value="Unassembled WGS sequence"/>
</dbReference>
<dbReference type="InterPro" id="IPR056809">
    <property type="entry name" value="HEAT_GCN1_fung"/>
</dbReference>
<dbReference type="InterPro" id="IPR057546">
    <property type="entry name" value="HEAT_GCN1"/>
</dbReference>
<dbReference type="InterPro" id="IPR016024">
    <property type="entry name" value="ARM-type_fold"/>
</dbReference>
<dbReference type="InParanoid" id="A0A067PRJ9"/>
<feature type="repeat" description="HEAT" evidence="3">
    <location>
        <begin position="1570"/>
        <end position="1608"/>
    </location>
</feature>
<dbReference type="Pfam" id="PF24987">
    <property type="entry name" value="HEAT_EF3_N"/>
    <property type="match status" value="1"/>
</dbReference>
<dbReference type="InterPro" id="IPR011989">
    <property type="entry name" value="ARM-like"/>
</dbReference>
<feature type="domain" description="TOG" evidence="4">
    <location>
        <begin position="1393"/>
        <end position="1628"/>
    </location>
</feature>
<comment type="similarity">
    <text evidence="1">Belongs to the GCN1 family.</text>
</comment>
<dbReference type="Pfam" id="PF12074">
    <property type="entry name" value="Gcn1_N"/>
    <property type="match status" value="1"/>
</dbReference>
<keyword evidence="2" id="KW-0677">Repeat</keyword>
<dbReference type="GO" id="GO:0005829">
    <property type="term" value="C:cytosol"/>
    <property type="evidence" value="ECO:0007669"/>
    <property type="project" value="TreeGrafter"/>
</dbReference>
<dbReference type="PANTHER" id="PTHR23346:SF7">
    <property type="entry name" value="STALLED RIBOSOME SENSOR GCN1"/>
    <property type="match status" value="1"/>
</dbReference>
<dbReference type="InterPro" id="IPR034085">
    <property type="entry name" value="TOG"/>
</dbReference>
<dbReference type="GO" id="GO:0019887">
    <property type="term" value="F:protein kinase regulator activity"/>
    <property type="evidence" value="ECO:0007669"/>
    <property type="project" value="TreeGrafter"/>
</dbReference>
<feature type="repeat" description="HEAT" evidence="3">
    <location>
        <begin position="2035"/>
        <end position="2073"/>
    </location>
</feature>
<name>A0A067PRJ9_9AGAM</name>
<proteinExistence type="inferred from homology"/>
<dbReference type="Pfam" id="PF23271">
    <property type="entry name" value="HEAT_GCN1"/>
    <property type="match status" value="1"/>
</dbReference>
<dbReference type="FunFam" id="1.25.10.10:FF:000096">
    <property type="entry name" value="eIF-2-alpha kinase activator gcn1"/>
    <property type="match status" value="1"/>
</dbReference>
<dbReference type="GO" id="GO:0006417">
    <property type="term" value="P:regulation of translation"/>
    <property type="evidence" value="ECO:0007669"/>
    <property type="project" value="TreeGrafter"/>
</dbReference>
<evidence type="ECO:0000256" key="2">
    <source>
        <dbReference type="ARBA" id="ARBA00022737"/>
    </source>
</evidence>
<dbReference type="STRING" id="933084.A0A067PRJ9"/>
<dbReference type="PANTHER" id="PTHR23346">
    <property type="entry name" value="TRANSLATIONAL ACTIVATOR GCN1-RELATED"/>
    <property type="match status" value="1"/>
</dbReference>
<keyword evidence="6" id="KW-1185">Reference proteome</keyword>
<evidence type="ECO:0000256" key="3">
    <source>
        <dbReference type="PROSITE-ProRule" id="PRU00103"/>
    </source>
</evidence>
<dbReference type="PROSITE" id="PS50077">
    <property type="entry name" value="HEAT_REPEAT"/>
    <property type="match status" value="3"/>
</dbReference>
<dbReference type="Pfam" id="PF24916">
    <property type="entry name" value="HEAT_GCN1_fung"/>
    <property type="match status" value="1"/>
</dbReference>
<evidence type="ECO:0000313" key="5">
    <source>
        <dbReference type="EMBL" id="KDQ56445.1"/>
    </source>
</evidence>
<dbReference type="GO" id="GO:0034198">
    <property type="term" value="P:cellular response to amino acid starvation"/>
    <property type="evidence" value="ECO:0007669"/>
    <property type="project" value="TreeGrafter"/>
</dbReference>
<dbReference type="InterPro" id="IPR056810">
    <property type="entry name" value="GNC1-like_N"/>
</dbReference>
<evidence type="ECO:0000256" key="1">
    <source>
        <dbReference type="ARBA" id="ARBA00007366"/>
    </source>
</evidence>
<dbReference type="FunCoup" id="A0A067PRJ9">
    <property type="interactions" value="831"/>
</dbReference>
<dbReference type="SMART" id="SM01349">
    <property type="entry name" value="TOG"/>
    <property type="match status" value="1"/>
</dbReference>
<evidence type="ECO:0000259" key="4">
    <source>
        <dbReference type="SMART" id="SM01349"/>
    </source>
</evidence>
<dbReference type="Pfam" id="PF24984">
    <property type="entry name" value="HEAT_EF3_GNC1"/>
    <property type="match status" value="1"/>
</dbReference>
<dbReference type="Pfam" id="PF24993">
    <property type="entry name" value="GNC1_N"/>
    <property type="match status" value="1"/>
</dbReference>
<gene>
    <name evidence="5" type="ORF">JAAARDRAFT_36597</name>
</gene>
<dbReference type="Gene3D" id="1.25.10.10">
    <property type="entry name" value="Leucine-rich Repeat Variant"/>
    <property type="match status" value="8"/>
</dbReference>
<dbReference type="OrthoDB" id="5148094at2759"/>